<dbReference type="CDD" id="cd02042">
    <property type="entry name" value="ParAB_family"/>
    <property type="match status" value="1"/>
</dbReference>
<protein>
    <submittedName>
        <fullName evidence="2">Chromosome (Plasmid) partitioning protein ParA</fullName>
    </submittedName>
</protein>
<evidence type="ECO:0000259" key="1">
    <source>
        <dbReference type="Pfam" id="PF13614"/>
    </source>
</evidence>
<reference evidence="3" key="3">
    <citation type="journal article" date="2017" name="Plant Physiol. Biochem.">
        <title>Differential oxidative and antioxidative response of duckweed Lemna minor toward plant growth promoting/inhibiting bacteria.</title>
        <authorList>
            <person name="Ishizawa H."/>
            <person name="Kuroda M."/>
            <person name="Morikawa M."/>
            <person name="Ike M."/>
        </authorList>
    </citation>
    <scope>NUCLEOTIDE SEQUENCE [LARGE SCALE GENOMIC DNA]</scope>
    <source>
        <strain evidence="3">H3</strain>
    </source>
</reference>
<dbReference type="AlphaFoldDB" id="A0A3G9GL91"/>
<dbReference type="Gene3D" id="3.40.50.300">
    <property type="entry name" value="P-loop containing nucleotide triphosphate hydrolases"/>
    <property type="match status" value="1"/>
</dbReference>
<dbReference type="Pfam" id="PF13614">
    <property type="entry name" value="AAA_31"/>
    <property type="match status" value="1"/>
</dbReference>
<sequence>MAASTIHQPVFIVLPKGDSMHAIRRVVFNQKGGVGKSTITANLAAVAARQGKKVLLIDLDAQGNASHYLTGTTSHTAEKSAAGFFGQMLNISMYSKELPEFVSATPFDALQLLASHAELSELMVKLESRYKMFKLKEALDQVAGEFDEIWIDTPPALNFFTRSALIAADRCLIPFDCDAFSRQALYNLLASVEEIRADHNPDLRVEGIVVNQFQPRASLPARLVAELRAEGLPVLDPPLSASVKIRESHDVAKPMIYLDPRHKLSLEFAALYDTLA</sequence>
<dbReference type="KEGG" id="amah:DLM_4501"/>
<evidence type="ECO:0000313" key="2">
    <source>
        <dbReference type="EMBL" id="BBF88054.1"/>
    </source>
</evidence>
<reference evidence="3" key="1">
    <citation type="journal article" date="2017" name="Biotechnol. Biofuels">
        <title>Evaluation of environmental bacterial communities as a factor affecting the growth of duckweed Lemna minor.</title>
        <authorList>
            <person name="Ishizawa H."/>
            <person name="Kuroda M."/>
            <person name="Morikawa M."/>
            <person name="Ike M."/>
        </authorList>
    </citation>
    <scope>NUCLEOTIDE SEQUENCE [LARGE SCALE GENOMIC DNA]</scope>
    <source>
        <strain evidence="3">H3</strain>
    </source>
</reference>
<name>A0A3G9GL91_9NEIS</name>
<organism evidence="2 3">
    <name type="scientific">Aquitalea magnusonii</name>
    <dbReference type="NCBI Taxonomy" id="332411"/>
    <lineage>
        <taxon>Bacteria</taxon>
        <taxon>Pseudomonadati</taxon>
        <taxon>Pseudomonadota</taxon>
        <taxon>Betaproteobacteria</taxon>
        <taxon>Neisseriales</taxon>
        <taxon>Chromobacteriaceae</taxon>
        <taxon>Aquitalea</taxon>
    </lineage>
</organism>
<evidence type="ECO:0000313" key="3">
    <source>
        <dbReference type="Proteomes" id="UP000198290"/>
    </source>
</evidence>
<gene>
    <name evidence="2" type="ORF">DLM_4501</name>
</gene>
<feature type="domain" description="AAA" evidence="1">
    <location>
        <begin position="27"/>
        <end position="204"/>
    </location>
</feature>
<dbReference type="EMBL" id="AP018823">
    <property type="protein sequence ID" value="BBF88054.1"/>
    <property type="molecule type" value="Genomic_DNA"/>
</dbReference>
<dbReference type="PANTHER" id="PTHR13696">
    <property type="entry name" value="P-LOOP CONTAINING NUCLEOSIDE TRIPHOSPHATE HYDROLASE"/>
    <property type="match status" value="1"/>
</dbReference>
<dbReference type="Proteomes" id="UP000198290">
    <property type="component" value="Chromosome"/>
</dbReference>
<dbReference type="STRING" id="332411.VI06_20840"/>
<dbReference type="InterPro" id="IPR050678">
    <property type="entry name" value="DNA_Partitioning_ATPase"/>
</dbReference>
<dbReference type="InterPro" id="IPR027417">
    <property type="entry name" value="P-loop_NTPase"/>
</dbReference>
<reference evidence="2 3" key="2">
    <citation type="journal article" date="2017" name="Genome Announc.">
        <title>Draft genome sequence of Aquitalea magnusonii strain H3, a plant growth-promoting bacterium of duckweed Lemna minor.</title>
        <authorList>
            <person name="Ishizawa H."/>
            <person name="Kuroda M."/>
            <person name="Ike M."/>
        </authorList>
    </citation>
    <scope>NUCLEOTIDE SEQUENCE [LARGE SCALE GENOMIC DNA]</scope>
    <source>
        <strain evidence="2 3">H3</strain>
    </source>
</reference>
<dbReference type="InterPro" id="IPR025669">
    <property type="entry name" value="AAA_dom"/>
</dbReference>
<keyword evidence="3" id="KW-1185">Reference proteome</keyword>
<dbReference type="PANTHER" id="PTHR13696:SF52">
    <property type="entry name" value="PARA FAMILY PROTEIN CT_582"/>
    <property type="match status" value="1"/>
</dbReference>
<proteinExistence type="predicted"/>
<dbReference type="SUPFAM" id="SSF52540">
    <property type="entry name" value="P-loop containing nucleoside triphosphate hydrolases"/>
    <property type="match status" value="1"/>
</dbReference>
<accession>A0A3G9GL91</accession>